<comment type="caution">
    <text evidence="1">The sequence shown here is derived from an EMBL/GenBank/DDBJ whole genome shotgun (WGS) entry which is preliminary data.</text>
</comment>
<name>A0AAJ0CWJ0_9HYPO</name>
<evidence type="ECO:0000313" key="1">
    <source>
        <dbReference type="EMBL" id="KAK2612250.1"/>
    </source>
</evidence>
<protein>
    <submittedName>
        <fullName evidence="1">Uncharacterized protein</fullName>
    </submittedName>
</protein>
<organism evidence="1 2">
    <name type="scientific">Conoideocrella luteorostrata</name>
    <dbReference type="NCBI Taxonomy" id="1105319"/>
    <lineage>
        <taxon>Eukaryota</taxon>
        <taxon>Fungi</taxon>
        <taxon>Dikarya</taxon>
        <taxon>Ascomycota</taxon>
        <taxon>Pezizomycotina</taxon>
        <taxon>Sordariomycetes</taxon>
        <taxon>Hypocreomycetidae</taxon>
        <taxon>Hypocreales</taxon>
        <taxon>Clavicipitaceae</taxon>
        <taxon>Conoideocrella</taxon>
    </lineage>
</organism>
<dbReference type="EMBL" id="JASWJB010000018">
    <property type="protein sequence ID" value="KAK2612250.1"/>
    <property type="molecule type" value="Genomic_DNA"/>
</dbReference>
<evidence type="ECO:0000313" key="2">
    <source>
        <dbReference type="Proteomes" id="UP001251528"/>
    </source>
</evidence>
<gene>
    <name evidence="1" type="ORF">QQS21_001676</name>
</gene>
<dbReference type="AlphaFoldDB" id="A0AAJ0CWJ0"/>
<proteinExistence type="predicted"/>
<dbReference type="Proteomes" id="UP001251528">
    <property type="component" value="Unassembled WGS sequence"/>
</dbReference>
<reference evidence="1" key="1">
    <citation type="submission" date="2023-06" db="EMBL/GenBank/DDBJ databases">
        <title>Conoideocrella luteorostrata (Hypocreales: Clavicipitaceae), a potential biocontrol fungus for elongate hemlock scale in United States Christmas tree production areas.</title>
        <authorList>
            <person name="Barrett H."/>
            <person name="Lovett B."/>
            <person name="Macias A.M."/>
            <person name="Stajich J.E."/>
            <person name="Kasson M.T."/>
        </authorList>
    </citation>
    <scope>NUCLEOTIDE SEQUENCE</scope>
    <source>
        <strain evidence="1">ARSEF 14590</strain>
    </source>
</reference>
<keyword evidence="2" id="KW-1185">Reference proteome</keyword>
<sequence>MAENIVNTKKMQYTDGAIKFMKTSGLDPALENDCGEDPSSQLPFIDREWSSAKNKPYNPRAPKDLMHNIGPYPLTSGLARWVTEAFQNYGPSVDAENLVQPFSAEFHEFLEKERATSTGFHNLGLVELVYQISLEVGADILIAATAMNKSNLDMAYHSSRTARDEHFAVWGKLLTGLECDPPIISQFPIYLMMCQSFSFETNASQENYVYSTMCGIDWVKGKSAYSDRFKAYKERAHKSIPRLNDKLSGEDMSFWRISSAYLDAINKTENSRNFTAPNQSFIKTNMDPHLLIAARAFDGGATAFMCRDGAAFFDNQGMDSLIGSTLPNDVMDLHTDIMTGETRNLLRLLYPNNLNIEQNLKTMSTVFSGMLCELFRGHKRARFCGREDGCVAATSPPYSLSRARHRRVFEIMEAYVTKYPQFWDWTWGIYNSAKSQVTEAGLGELLVTALCRSVSQGILPNSAPNKFFDSYFGMVEHGGAQWQDGRPLGVHGDLGQAIYDIHSLWHDQLLATDKEPGWGRTFDKKSDVLFGRVGEIFSARGGITDEVFEFAIAYGHLSMGLPYIAYHAIDAIILSYGATSTCG</sequence>
<accession>A0AAJ0CWJ0</accession>